<evidence type="ECO:0000313" key="2">
    <source>
        <dbReference type="Proteomes" id="UP000238362"/>
    </source>
</evidence>
<name>A0A2T0M2R7_9PSEU</name>
<dbReference type="Proteomes" id="UP000238362">
    <property type="component" value="Unassembled WGS sequence"/>
</dbReference>
<evidence type="ECO:0000313" key="1">
    <source>
        <dbReference type="EMBL" id="PRX51038.1"/>
    </source>
</evidence>
<dbReference type="AlphaFoldDB" id="A0A2T0M2R7"/>
<dbReference type="EMBL" id="PVNH01000001">
    <property type="protein sequence ID" value="PRX51038.1"/>
    <property type="molecule type" value="Genomic_DNA"/>
</dbReference>
<organism evidence="1 2">
    <name type="scientific">Prauserella shujinwangii</name>
    <dbReference type="NCBI Taxonomy" id="1453103"/>
    <lineage>
        <taxon>Bacteria</taxon>
        <taxon>Bacillati</taxon>
        <taxon>Actinomycetota</taxon>
        <taxon>Actinomycetes</taxon>
        <taxon>Pseudonocardiales</taxon>
        <taxon>Pseudonocardiaceae</taxon>
        <taxon>Prauserella</taxon>
    </lineage>
</organism>
<comment type="caution">
    <text evidence="1">The sequence shown here is derived from an EMBL/GenBank/DDBJ whole genome shotgun (WGS) entry which is preliminary data.</text>
</comment>
<keyword evidence="2" id="KW-1185">Reference proteome</keyword>
<proteinExistence type="predicted"/>
<evidence type="ECO:0008006" key="3">
    <source>
        <dbReference type="Google" id="ProtNLM"/>
    </source>
</evidence>
<accession>A0A2T0M2R7</accession>
<reference evidence="1 2" key="1">
    <citation type="submission" date="2018-03" db="EMBL/GenBank/DDBJ databases">
        <title>Genomic Encyclopedia of Type Strains, Phase III (KMG-III): the genomes of soil and plant-associated and newly described type strains.</title>
        <authorList>
            <person name="Whitman W."/>
        </authorList>
    </citation>
    <scope>NUCLEOTIDE SEQUENCE [LARGE SCALE GENOMIC DNA]</scope>
    <source>
        <strain evidence="1 2">CGMCC 4.7125</strain>
    </source>
</reference>
<dbReference type="OrthoDB" id="3692129at2"/>
<sequence length="181" mass="18939">MLVLVAVVSGLIWWLIRHDSGVAGQPAAAPREDPLTSGEFHYVTASGPETSTDCAGNAYGDVAGWFAEHPCERVVRALYSTESAGARALVSVVVVTMPSAAEAQRLKVITDTEGTGNVNDLVRDGTANLPGAPQVAGGEYESRSAGRELTIVECAFFDGHSDDALLARIAEDALKLSAALR</sequence>
<gene>
    <name evidence="1" type="ORF">B0I33_101190</name>
</gene>
<protein>
    <recommendedName>
        <fullName evidence="3">PknH-like protein</fullName>
    </recommendedName>
</protein>